<comment type="similarity">
    <text evidence="1">Belongs to the FHY3/FAR1 family.</text>
</comment>
<keyword evidence="1" id="KW-0862">Zinc</keyword>
<evidence type="ECO:0000256" key="2">
    <source>
        <dbReference type="SAM" id="Phobius"/>
    </source>
</evidence>
<evidence type="ECO:0000313" key="3">
    <source>
        <dbReference type="EMBL" id="KYP69453.1"/>
    </source>
</evidence>
<dbReference type="GO" id="GO:0006355">
    <property type="term" value="P:regulation of DNA-templated transcription"/>
    <property type="evidence" value="ECO:0007669"/>
    <property type="project" value="UniProtKB-UniRule"/>
</dbReference>
<dbReference type="PANTHER" id="PTHR31669">
    <property type="entry name" value="PROTEIN FAR1-RELATED SEQUENCE 10-RELATED"/>
    <property type="match status" value="1"/>
</dbReference>
<keyword evidence="1" id="KW-0539">Nucleus</keyword>
<comment type="function">
    <text evidence="1">Putative transcription activator involved in regulating light control of development.</text>
</comment>
<reference evidence="3 4" key="1">
    <citation type="journal article" date="2012" name="Nat. Biotechnol.">
        <title>Draft genome sequence of pigeonpea (Cajanus cajan), an orphan legume crop of resource-poor farmers.</title>
        <authorList>
            <person name="Varshney R.K."/>
            <person name="Chen W."/>
            <person name="Li Y."/>
            <person name="Bharti A.K."/>
            <person name="Saxena R.K."/>
            <person name="Schlueter J.A."/>
            <person name="Donoghue M.T."/>
            <person name="Azam S."/>
            <person name="Fan G."/>
            <person name="Whaley A.M."/>
            <person name="Farmer A.D."/>
            <person name="Sheridan J."/>
            <person name="Iwata A."/>
            <person name="Tuteja R."/>
            <person name="Penmetsa R.V."/>
            <person name="Wu W."/>
            <person name="Upadhyaya H.D."/>
            <person name="Yang S.P."/>
            <person name="Shah T."/>
            <person name="Saxena K.B."/>
            <person name="Michael T."/>
            <person name="McCombie W.R."/>
            <person name="Yang B."/>
            <person name="Zhang G."/>
            <person name="Yang H."/>
            <person name="Wang J."/>
            <person name="Spillane C."/>
            <person name="Cook D.R."/>
            <person name="May G.D."/>
            <person name="Xu X."/>
            <person name="Jackson S.A."/>
        </authorList>
    </citation>
    <scope>NUCLEOTIDE SEQUENCE [LARGE SCALE GENOMIC DNA]</scope>
    <source>
        <strain evidence="4">cv. Asha</strain>
    </source>
</reference>
<keyword evidence="4" id="KW-1185">Reference proteome</keyword>
<dbReference type="OMA" id="ANEMIHC"/>
<organism evidence="3 4">
    <name type="scientific">Cajanus cajan</name>
    <name type="common">Pigeon pea</name>
    <name type="synonym">Cajanus indicus</name>
    <dbReference type="NCBI Taxonomy" id="3821"/>
    <lineage>
        <taxon>Eukaryota</taxon>
        <taxon>Viridiplantae</taxon>
        <taxon>Streptophyta</taxon>
        <taxon>Embryophyta</taxon>
        <taxon>Tracheophyta</taxon>
        <taxon>Spermatophyta</taxon>
        <taxon>Magnoliopsida</taxon>
        <taxon>eudicotyledons</taxon>
        <taxon>Gunneridae</taxon>
        <taxon>Pentapetalae</taxon>
        <taxon>rosids</taxon>
        <taxon>fabids</taxon>
        <taxon>Fabales</taxon>
        <taxon>Fabaceae</taxon>
        <taxon>Papilionoideae</taxon>
        <taxon>50 kb inversion clade</taxon>
        <taxon>NPAAA clade</taxon>
        <taxon>indigoferoid/millettioid clade</taxon>
        <taxon>Phaseoleae</taxon>
        <taxon>Cajanus</taxon>
    </lineage>
</organism>
<dbReference type="Gramene" id="C.cajan_08396.t">
    <property type="protein sequence ID" value="C.cajan_08396.t"/>
    <property type="gene ID" value="C.cajan_08396"/>
</dbReference>
<keyword evidence="2" id="KW-0812">Transmembrane</keyword>
<evidence type="ECO:0000256" key="1">
    <source>
        <dbReference type="RuleBase" id="RU367018"/>
    </source>
</evidence>
<dbReference type="GO" id="GO:0005634">
    <property type="term" value="C:nucleus"/>
    <property type="evidence" value="ECO:0007669"/>
    <property type="project" value="UniProtKB-SubCell"/>
</dbReference>
<dbReference type="AlphaFoldDB" id="A0A151TQY2"/>
<keyword evidence="1" id="KW-0479">Metal-binding</keyword>
<dbReference type="EMBL" id="CM003605">
    <property type="protein sequence ID" value="KYP69453.1"/>
    <property type="molecule type" value="Genomic_DNA"/>
</dbReference>
<proteinExistence type="inferred from homology"/>
<name>A0A151TQY2_CAJCA</name>
<keyword evidence="1" id="KW-0863">Zinc-finger</keyword>
<dbReference type="InterPro" id="IPR031052">
    <property type="entry name" value="FHY3/FAR1"/>
</dbReference>
<accession>A0A151TQY2</accession>
<dbReference type="Proteomes" id="UP000075243">
    <property type="component" value="Chromosome 3"/>
</dbReference>
<dbReference type="STRING" id="3821.A0A151TQY2"/>
<comment type="subcellular location">
    <subcellularLocation>
        <location evidence="1">Nucleus</location>
    </subcellularLocation>
</comment>
<feature type="transmembrane region" description="Helical" evidence="2">
    <location>
        <begin position="190"/>
        <end position="223"/>
    </location>
</feature>
<dbReference type="PANTHER" id="PTHR31669:SF281">
    <property type="entry name" value="PROTEIN FAR1-RELATED SEQUENCE"/>
    <property type="match status" value="1"/>
</dbReference>
<sequence>MVQRSFSHVFKRSDSFARVTNCIYDFEYEDEFLNAWGSLLDKHALHQNKWMQDFFKKEIWVLVYRRHTFSADATTQLSESFNNEAFFRCFMLEAFEGMRYKEIESNYEMNQKMPPLSMNIMLLKNARDVYTPTIFSLVHGEYEKSCNLLLSSCTQNLQLCEYEVCLFGDIRRHKVIFNSEDQSVECSCQLFQFIGMLCSFFLSFTNNPNLIIQNIIIIIIIIII</sequence>
<gene>
    <name evidence="3" type="ORF">KK1_008643</name>
</gene>
<keyword evidence="2" id="KW-0472">Membrane</keyword>
<protein>
    <recommendedName>
        <fullName evidence="1">Protein FAR1-RELATED SEQUENCE</fullName>
    </recommendedName>
</protein>
<dbReference type="GO" id="GO:0008270">
    <property type="term" value="F:zinc ion binding"/>
    <property type="evidence" value="ECO:0007669"/>
    <property type="project" value="UniProtKB-UniRule"/>
</dbReference>
<evidence type="ECO:0000313" key="4">
    <source>
        <dbReference type="Proteomes" id="UP000075243"/>
    </source>
</evidence>
<keyword evidence="2" id="KW-1133">Transmembrane helix</keyword>